<dbReference type="SUPFAM" id="SSF81296">
    <property type="entry name" value="E set domains"/>
    <property type="match status" value="1"/>
</dbReference>
<feature type="domain" description="Association with the SNF1 complex (ASC)" evidence="3">
    <location>
        <begin position="161"/>
        <end position="250"/>
    </location>
</feature>
<evidence type="ECO:0000259" key="3">
    <source>
        <dbReference type="SMART" id="SM01010"/>
    </source>
</evidence>
<dbReference type="CDD" id="cd02859">
    <property type="entry name" value="E_set_AMPKbeta_like_N"/>
    <property type="match status" value="1"/>
</dbReference>
<comment type="caution">
    <text evidence="4">The sequence shown here is derived from an EMBL/GenBank/DDBJ whole genome shotgun (WGS) entry which is preliminary data.</text>
</comment>
<dbReference type="InterPro" id="IPR013783">
    <property type="entry name" value="Ig-like_fold"/>
</dbReference>
<comment type="similarity">
    <text evidence="1">Belongs to the 5'-AMP-activated protein kinase beta subunit family.</text>
</comment>
<dbReference type="Gene3D" id="6.20.250.60">
    <property type="match status" value="1"/>
</dbReference>
<dbReference type="Pfam" id="PF16561">
    <property type="entry name" value="AMPK1_CBM"/>
    <property type="match status" value="1"/>
</dbReference>
<evidence type="ECO:0000256" key="2">
    <source>
        <dbReference type="SAM" id="MobiDB-lite"/>
    </source>
</evidence>
<dbReference type="InterPro" id="IPR006828">
    <property type="entry name" value="ASC_dom"/>
</dbReference>
<dbReference type="PANTHER" id="PTHR46316:SF2">
    <property type="entry name" value="SNF1-RELATED PROTEIN KINASE REGULATORY SUBUNIT BETA-2"/>
    <property type="match status" value="1"/>
</dbReference>
<dbReference type="InterPro" id="IPR037256">
    <property type="entry name" value="ASC_dom_sf"/>
</dbReference>
<name>A0AAE0EM24_9CHLO</name>
<gene>
    <name evidence="4" type="ORF">CYMTET_56958</name>
</gene>
<evidence type="ECO:0000313" key="5">
    <source>
        <dbReference type="Proteomes" id="UP001190700"/>
    </source>
</evidence>
<dbReference type="InterPro" id="IPR032640">
    <property type="entry name" value="AMPK1_CBM"/>
</dbReference>
<protein>
    <recommendedName>
        <fullName evidence="3">Association with the SNF1 complex (ASC) domain-containing protein</fullName>
    </recommendedName>
</protein>
<dbReference type="Proteomes" id="UP001190700">
    <property type="component" value="Unassembled WGS sequence"/>
</dbReference>
<evidence type="ECO:0000256" key="1">
    <source>
        <dbReference type="ARBA" id="ARBA00010926"/>
    </source>
</evidence>
<accession>A0AAE0EM24</accession>
<dbReference type="InterPro" id="IPR014756">
    <property type="entry name" value="Ig_E-set"/>
</dbReference>
<dbReference type="Pfam" id="PF04739">
    <property type="entry name" value="AMPKBI"/>
    <property type="match status" value="1"/>
</dbReference>
<feature type="region of interest" description="Disordered" evidence="2">
    <location>
        <begin position="1"/>
        <end position="65"/>
    </location>
</feature>
<evidence type="ECO:0000313" key="4">
    <source>
        <dbReference type="EMBL" id="KAK3232717.1"/>
    </source>
</evidence>
<dbReference type="Gene3D" id="2.60.40.10">
    <property type="entry name" value="Immunoglobulins"/>
    <property type="match status" value="1"/>
</dbReference>
<keyword evidence="5" id="KW-1185">Reference proteome</keyword>
<dbReference type="InterPro" id="IPR043554">
    <property type="entry name" value="KINB"/>
</dbReference>
<dbReference type="PANTHER" id="PTHR46316">
    <property type="entry name" value="SNF1-RELATED PROTEIN KINASE REGULATORY SUBUNIT BETA-1"/>
    <property type="match status" value="1"/>
</dbReference>
<reference evidence="4 5" key="1">
    <citation type="journal article" date="2015" name="Genome Biol. Evol.">
        <title>Comparative Genomics of a Bacterivorous Green Alga Reveals Evolutionary Causalities and Consequences of Phago-Mixotrophic Mode of Nutrition.</title>
        <authorList>
            <person name="Burns J.A."/>
            <person name="Paasch A."/>
            <person name="Narechania A."/>
            <person name="Kim E."/>
        </authorList>
    </citation>
    <scope>NUCLEOTIDE SEQUENCE [LARGE SCALE GENOMIC DNA]</scope>
    <source>
        <strain evidence="4 5">PLY_AMNH</strain>
    </source>
</reference>
<dbReference type="AlphaFoldDB" id="A0AAE0EM24"/>
<organism evidence="4 5">
    <name type="scientific">Cymbomonas tetramitiformis</name>
    <dbReference type="NCBI Taxonomy" id="36881"/>
    <lineage>
        <taxon>Eukaryota</taxon>
        <taxon>Viridiplantae</taxon>
        <taxon>Chlorophyta</taxon>
        <taxon>Pyramimonadophyceae</taxon>
        <taxon>Pyramimonadales</taxon>
        <taxon>Pyramimonadaceae</taxon>
        <taxon>Cymbomonas</taxon>
    </lineage>
</organism>
<dbReference type="SUPFAM" id="SSF160219">
    <property type="entry name" value="AMPKBI-like"/>
    <property type="match status" value="1"/>
</dbReference>
<feature type="compositionally biased region" description="Polar residues" evidence="2">
    <location>
        <begin position="26"/>
        <end position="65"/>
    </location>
</feature>
<proteinExistence type="inferred from homology"/>
<dbReference type="EMBL" id="LGRX02035924">
    <property type="protein sequence ID" value="KAK3232717.1"/>
    <property type="molecule type" value="Genomic_DNA"/>
</dbReference>
<dbReference type="GO" id="GO:0005737">
    <property type="term" value="C:cytoplasm"/>
    <property type="evidence" value="ECO:0007669"/>
    <property type="project" value="UniProtKB-ARBA"/>
</dbReference>
<sequence>MGNTQGARQEQDSPDLMGTSPPDSPSAATLTFSPQASMMPQAPTRSQPTSIPNRDSPNSHTQPNLVPTFITWSYEGNQVEVQGSYDNWSTRTPLHRQGDCHTLFKLLPPGVYQYKFIVDGVWQHAPELPAMYDELGNVNNVLEVQEHVPENLESLASFQAPASPPDSYNQLMPSADDYAKEPPAVPPQALLTVLNAPPPCEGPNLLPRPQYVVLNHVYCEKSKHVWGTRVIGCTQRYRGKYATVVMYKPDTYKPSSVS</sequence>
<dbReference type="SMART" id="SM01010">
    <property type="entry name" value="AMPKBI"/>
    <property type="match status" value="1"/>
</dbReference>